<dbReference type="Proteomes" id="UP000251075">
    <property type="component" value="Unassembled WGS sequence"/>
</dbReference>
<reference evidence="2 3" key="1">
    <citation type="submission" date="2017-11" db="EMBL/GenBank/DDBJ databases">
        <title>Draft genome sequence of magnetotactic bacterium Magnetospirillum kuznetsovii LBB-42.</title>
        <authorList>
            <person name="Grouzdev D.S."/>
            <person name="Rysina M.S."/>
            <person name="Baslerov R.V."/>
            <person name="Koziaeva V."/>
        </authorList>
    </citation>
    <scope>NUCLEOTIDE SEQUENCE [LARGE SCALE GENOMIC DNA]</scope>
    <source>
        <strain evidence="2 3">LBB-42</strain>
    </source>
</reference>
<dbReference type="InterPro" id="IPR001387">
    <property type="entry name" value="Cro/C1-type_HTH"/>
</dbReference>
<sequence>MTSLNDLKAKILADPEVKAEYDRLAPEFEIAETLIRARQRAGLSQAEVAKRMGTTQSVVARLESGRSLPSLTSLARYAAATGSRLHVELLPGR</sequence>
<dbReference type="RefSeq" id="WP_112142442.1">
    <property type="nucleotide sequence ID" value="NZ_PGTO01000002.1"/>
</dbReference>
<keyword evidence="3" id="KW-1185">Reference proteome</keyword>
<feature type="domain" description="HTH cro/C1-type" evidence="1">
    <location>
        <begin position="34"/>
        <end position="90"/>
    </location>
</feature>
<proteinExistence type="predicted"/>
<name>A0A364P1P2_9PROT</name>
<evidence type="ECO:0000313" key="2">
    <source>
        <dbReference type="EMBL" id="RAU23244.1"/>
    </source>
</evidence>
<dbReference type="OrthoDB" id="9792093at2"/>
<organism evidence="2 3">
    <name type="scientific">Paramagnetospirillum kuznetsovii</name>
    <dbReference type="NCBI Taxonomy" id="2053833"/>
    <lineage>
        <taxon>Bacteria</taxon>
        <taxon>Pseudomonadati</taxon>
        <taxon>Pseudomonadota</taxon>
        <taxon>Alphaproteobacteria</taxon>
        <taxon>Rhodospirillales</taxon>
        <taxon>Magnetospirillaceae</taxon>
        <taxon>Paramagnetospirillum</taxon>
    </lineage>
</organism>
<dbReference type="GO" id="GO:0003677">
    <property type="term" value="F:DNA binding"/>
    <property type="evidence" value="ECO:0007669"/>
    <property type="project" value="InterPro"/>
</dbReference>
<dbReference type="Gene3D" id="1.10.260.40">
    <property type="entry name" value="lambda repressor-like DNA-binding domains"/>
    <property type="match status" value="1"/>
</dbReference>
<dbReference type="InterPro" id="IPR010982">
    <property type="entry name" value="Lambda_DNA-bd_dom_sf"/>
</dbReference>
<evidence type="ECO:0000313" key="3">
    <source>
        <dbReference type="Proteomes" id="UP000251075"/>
    </source>
</evidence>
<comment type="caution">
    <text evidence="2">The sequence shown here is derived from an EMBL/GenBank/DDBJ whole genome shotgun (WGS) entry which is preliminary data.</text>
</comment>
<protein>
    <submittedName>
        <fullName evidence="2">XRE family transcriptional regulator</fullName>
    </submittedName>
</protein>
<dbReference type="SUPFAM" id="SSF47413">
    <property type="entry name" value="lambda repressor-like DNA-binding domains"/>
    <property type="match status" value="1"/>
</dbReference>
<dbReference type="PROSITE" id="PS50943">
    <property type="entry name" value="HTH_CROC1"/>
    <property type="match status" value="1"/>
</dbReference>
<dbReference type="Pfam" id="PF01381">
    <property type="entry name" value="HTH_3"/>
    <property type="match status" value="1"/>
</dbReference>
<dbReference type="AlphaFoldDB" id="A0A364P1P2"/>
<accession>A0A364P1P2</accession>
<dbReference type="SMART" id="SM00530">
    <property type="entry name" value="HTH_XRE"/>
    <property type="match status" value="1"/>
</dbReference>
<dbReference type="CDD" id="cd00093">
    <property type="entry name" value="HTH_XRE"/>
    <property type="match status" value="1"/>
</dbReference>
<evidence type="ECO:0000259" key="1">
    <source>
        <dbReference type="PROSITE" id="PS50943"/>
    </source>
</evidence>
<dbReference type="EMBL" id="PGTO01000002">
    <property type="protein sequence ID" value="RAU23244.1"/>
    <property type="molecule type" value="Genomic_DNA"/>
</dbReference>
<gene>
    <name evidence="2" type="ORF">CU669_03570</name>
</gene>